<sequence>MRFLPPPLPIDEQARIAELCGFDVLDTEPERAFDNLTRLAAIITGAPIALFSLVDTDRQWFKSRFGLSATQTGRDISFCGHAILKDEIFIVPDAHLDDRFAENPLVTGDPHIRFYAGVPLRSAGGHRIGTLCVIDTEPRAGLTPAEQEGLHALAATAMDELELRRTLRTLSLRQEEISRYFSVMGASTDFMCLATADGEVIGVNPAGRQMTGYGPEEDLTGLTLGSFLAPEVADLLWTRAIPTALRNGSWRGESVLFSKAGDQIPVDQVLLCHRDQNGEVTSLSTICRDISERDEIIRLREVQLMKDAFVSTVSHELRTPLTSIVMSLALLTDGLMGNFDDESMKVLRIAQANSERLTHLVDDILDLERSEHGRRTLSFTQASISELVDPAVQTLEGHAAAAGVTMRVEIDTHPALMITCDPGRIVRVVVNLLTNAIKFSGIGGLVVTRVERSPENMVTFSVIDNGIGIREESIPQLFDPFWQADSSSSKLVQGSGLGLAICKQIIDGHRGFFEVTSDFGKGSAFRFSIPIH</sequence>
<dbReference type="InterPro" id="IPR013767">
    <property type="entry name" value="PAS_fold"/>
</dbReference>
<dbReference type="EMBL" id="CAFBNC010000117">
    <property type="protein sequence ID" value="CAB4949821.1"/>
    <property type="molecule type" value="Genomic_DNA"/>
</dbReference>
<dbReference type="GO" id="GO:0000155">
    <property type="term" value="F:phosphorelay sensor kinase activity"/>
    <property type="evidence" value="ECO:0007669"/>
    <property type="project" value="InterPro"/>
</dbReference>
<evidence type="ECO:0000256" key="7">
    <source>
        <dbReference type="ARBA" id="ARBA00023136"/>
    </source>
</evidence>
<dbReference type="InterPro" id="IPR004358">
    <property type="entry name" value="Sig_transdc_His_kin-like_C"/>
</dbReference>
<dbReference type="PANTHER" id="PTHR43047:SF72">
    <property type="entry name" value="OSMOSENSING HISTIDINE PROTEIN KINASE SLN1"/>
    <property type="match status" value="1"/>
</dbReference>
<dbReference type="Pfam" id="PF01590">
    <property type="entry name" value="GAF"/>
    <property type="match status" value="1"/>
</dbReference>
<proteinExistence type="predicted"/>
<dbReference type="AlphaFoldDB" id="A0A6J7K414"/>
<evidence type="ECO:0000256" key="2">
    <source>
        <dbReference type="ARBA" id="ARBA00012438"/>
    </source>
</evidence>
<feature type="domain" description="Histidine kinase" evidence="8">
    <location>
        <begin position="312"/>
        <end position="532"/>
    </location>
</feature>
<evidence type="ECO:0000256" key="1">
    <source>
        <dbReference type="ARBA" id="ARBA00000085"/>
    </source>
</evidence>
<dbReference type="Gene3D" id="3.30.565.10">
    <property type="entry name" value="Histidine kinase-like ATPase, C-terminal domain"/>
    <property type="match status" value="1"/>
</dbReference>
<dbReference type="InterPro" id="IPR035965">
    <property type="entry name" value="PAS-like_dom_sf"/>
</dbReference>
<keyword evidence="3" id="KW-0597">Phosphoprotein</keyword>
<dbReference type="Gene3D" id="3.30.450.40">
    <property type="match status" value="1"/>
</dbReference>
<dbReference type="GO" id="GO:0006355">
    <property type="term" value="P:regulation of DNA-templated transcription"/>
    <property type="evidence" value="ECO:0007669"/>
    <property type="project" value="InterPro"/>
</dbReference>
<name>A0A6J7K414_9ZZZZ</name>
<dbReference type="EC" id="2.7.13.3" evidence="2"/>
<dbReference type="SMART" id="SM00388">
    <property type="entry name" value="HisKA"/>
    <property type="match status" value="1"/>
</dbReference>
<dbReference type="PROSITE" id="PS50112">
    <property type="entry name" value="PAS"/>
    <property type="match status" value="1"/>
</dbReference>
<feature type="domain" description="PAS" evidence="9">
    <location>
        <begin position="173"/>
        <end position="248"/>
    </location>
</feature>
<comment type="catalytic activity">
    <reaction evidence="1">
        <text>ATP + protein L-histidine = ADP + protein N-phospho-L-histidine.</text>
        <dbReference type="EC" id="2.7.13.3"/>
    </reaction>
</comment>
<accession>A0A6J7K414</accession>
<dbReference type="SMART" id="SM00387">
    <property type="entry name" value="HATPase_c"/>
    <property type="match status" value="1"/>
</dbReference>
<keyword evidence="7" id="KW-0472">Membrane</keyword>
<dbReference type="InterPro" id="IPR003661">
    <property type="entry name" value="HisK_dim/P_dom"/>
</dbReference>
<dbReference type="PANTHER" id="PTHR43047">
    <property type="entry name" value="TWO-COMPONENT HISTIDINE PROTEIN KINASE"/>
    <property type="match status" value="1"/>
</dbReference>
<dbReference type="InterPro" id="IPR005467">
    <property type="entry name" value="His_kinase_dom"/>
</dbReference>
<evidence type="ECO:0000259" key="9">
    <source>
        <dbReference type="PROSITE" id="PS50112"/>
    </source>
</evidence>
<dbReference type="SUPFAM" id="SSF47384">
    <property type="entry name" value="Homodimeric domain of signal transducing histidine kinase"/>
    <property type="match status" value="1"/>
</dbReference>
<dbReference type="Pfam" id="PF02518">
    <property type="entry name" value="HATPase_c"/>
    <property type="match status" value="1"/>
</dbReference>
<dbReference type="InterPro" id="IPR003594">
    <property type="entry name" value="HATPase_dom"/>
</dbReference>
<keyword evidence="6" id="KW-0902">Two-component regulatory system</keyword>
<dbReference type="NCBIfam" id="TIGR00229">
    <property type="entry name" value="sensory_box"/>
    <property type="match status" value="1"/>
</dbReference>
<evidence type="ECO:0000256" key="3">
    <source>
        <dbReference type="ARBA" id="ARBA00022553"/>
    </source>
</evidence>
<dbReference type="CDD" id="cd00130">
    <property type="entry name" value="PAS"/>
    <property type="match status" value="1"/>
</dbReference>
<evidence type="ECO:0000256" key="4">
    <source>
        <dbReference type="ARBA" id="ARBA00022679"/>
    </source>
</evidence>
<dbReference type="Pfam" id="PF00989">
    <property type="entry name" value="PAS"/>
    <property type="match status" value="1"/>
</dbReference>
<dbReference type="SUPFAM" id="SSF55781">
    <property type="entry name" value="GAF domain-like"/>
    <property type="match status" value="1"/>
</dbReference>
<evidence type="ECO:0000256" key="6">
    <source>
        <dbReference type="ARBA" id="ARBA00023012"/>
    </source>
</evidence>
<dbReference type="PROSITE" id="PS50109">
    <property type="entry name" value="HIS_KIN"/>
    <property type="match status" value="1"/>
</dbReference>
<protein>
    <recommendedName>
        <fullName evidence="2">histidine kinase</fullName>
        <ecNumber evidence="2">2.7.13.3</ecNumber>
    </recommendedName>
</protein>
<dbReference type="SMART" id="SM00091">
    <property type="entry name" value="PAS"/>
    <property type="match status" value="1"/>
</dbReference>
<dbReference type="SUPFAM" id="SSF55874">
    <property type="entry name" value="ATPase domain of HSP90 chaperone/DNA topoisomerase II/histidine kinase"/>
    <property type="match status" value="1"/>
</dbReference>
<dbReference type="InterPro" id="IPR003018">
    <property type="entry name" value="GAF"/>
</dbReference>
<evidence type="ECO:0000256" key="5">
    <source>
        <dbReference type="ARBA" id="ARBA00022777"/>
    </source>
</evidence>
<evidence type="ECO:0000313" key="10">
    <source>
        <dbReference type="EMBL" id="CAB4949821.1"/>
    </source>
</evidence>
<dbReference type="SMART" id="SM00065">
    <property type="entry name" value="GAF"/>
    <property type="match status" value="1"/>
</dbReference>
<dbReference type="InterPro" id="IPR000014">
    <property type="entry name" value="PAS"/>
</dbReference>
<dbReference type="InterPro" id="IPR029016">
    <property type="entry name" value="GAF-like_dom_sf"/>
</dbReference>
<dbReference type="Pfam" id="PF00512">
    <property type="entry name" value="HisKA"/>
    <property type="match status" value="1"/>
</dbReference>
<dbReference type="CDD" id="cd00082">
    <property type="entry name" value="HisKA"/>
    <property type="match status" value="1"/>
</dbReference>
<dbReference type="Gene3D" id="1.10.287.130">
    <property type="match status" value="1"/>
</dbReference>
<dbReference type="FunFam" id="1.10.287.130:FF:000001">
    <property type="entry name" value="Two-component sensor histidine kinase"/>
    <property type="match status" value="1"/>
</dbReference>
<dbReference type="GO" id="GO:0009927">
    <property type="term" value="F:histidine phosphotransfer kinase activity"/>
    <property type="evidence" value="ECO:0007669"/>
    <property type="project" value="TreeGrafter"/>
</dbReference>
<keyword evidence="5" id="KW-0418">Kinase</keyword>
<organism evidence="10">
    <name type="scientific">freshwater metagenome</name>
    <dbReference type="NCBI Taxonomy" id="449393"/>
    <lineage>
        <taxon>unclassified sequences</taxon>
        <taxon>metagenomes</taxon>
        <taxon>ecological metagenomes</taxon>
    </lineage>
</organism>
<reference evidence="10" key="1">
    <citation type="submission" date="2020-05" db="EMBL/GenBank/DDBJ databases">
        <authorList>
            <person name="Chiriac C."/>
            <person name="Salcher M."/>
            <person name="Ghai R."/>
            <person name="Kavagutti S V."/>
        </authorList>
    </citation>
    <scope>NUCLEOTIDE SEQUENCE</scope>
</reference>
<dbReference type="Gene3D" id="3.30.450.20">
    <property type="entry name" value="PAS domain"/>
    <property type="match status" value="1"/>
</dbReference>
<evidence type="ECO:0000259" key="8">
    <source>
        <dbReference type="PROSITE" id="PS50109"/>
    </source>
</evidence>
<dbReference type="PRINTS" id="PR00344">
    <property type="entry name" value="BCTRLSENSOR"/>
</dbReference>
<dbReference type="SUPFAM" id="SSF55785">
    <property type="entry name" value="PYP-like sensor domain (PAS domain)"/>
    <property type="match status" value="1"/>
</dbReference>
<dbReference type="InterPro" id="IPR036097">
    <property type="entry name" value="HisK_dim/P_sf"/>
</dbReference>
<dbReference type="InterPro" id="IPR036890">
    <property type="entry name" value="HATPase_C_sf"/>
</dbReference>
<gene>
    <name evidence="10" type="ORF">UFOPK3733_01801</name>
</gene>
<keyword evidence="4" id="KW-0808">Transferase</keyword>
<dbReference type="GO" id="GO:0005886">
    <property type="term" value="C:plasma membrane"/>
    <property type="evidence" value="ECO:0007669"/>
    <property type="project" value="TreeGrafter"/>
</dbReference>
<dbReference type="FunFam" id="3.30.565.10:FF:000006">
    <property type="entry name" value="Sensor histidine kinase WalK"/>
    <property type="match status" value="1"/>
</dbReference>